<keyword evidence="3" id="KW-1185">Reference proteome</keyword>
<name>A0A244CR71_PSEDV</name>
<sequence>MKIRPFTLVLSSLILAACSKAPPVPSSECDKVVAHAKKILGAQAPSNSEMTQQCKAATDEARGCVMQADKPMKILKCDL</sequence>
<dbReference type="RefSeq" id="WP_086743399.1">
    <property type="nucleotide sequence ID" value="NZ_MWPV01000002.1"/>
</dbReference>
<dbReference type="PROSITE" id="PS51257">
    <property type="entry name" value="PROKAR_LIPOPROTEIN"/>
    <property type="match status" value="1"/>
</dbReference>
<dbReference type="EMBL" id="MWPV01000002">
    <property type="protein sequence ID" value="OUL58094.1"/>
    <property type="molecule type" value="Genomic_DNA"/>
</dbReference>
<evidence type="ECO:0000256" key="1">
    <source>
        <dbReference type="SAM" id="SignalP"/>
    </source>
</evidence>
<gene>
    <name evidence="2" type="ORF">B1199_06990</name>
</gene>
<evidence type="ECO:0008006" key="4">
    <source>
        <dbReference type="Google" id="ProtNLM"/>
    </source>
</evidence>
<evidence type="ECO:0000313" key="2">
    <source>
        <dbReference type="EMBL" id="OUL58094.1"/>
    </source>
</evidence>
<evidence type="ECO:0000313" key="3">
    <source>
        <dbReference type="Proteomes" id="UP000194841"/>
    </source>
</evidence>
<feature type="chain" id="PRO_5013190474" description="Lipoprotein" evidence="1">
    <location>
        <begin position="22"/>
        <end position="79"/>
    </location>
</feature>
<proteinExistence type="predicted"/>
<feature type="signal peptide" evidence="1">
    <location>
        <begin position="1"/>
        <end position="21"/>
    </location>
</feature>
<dbReference type="AlphaFoldDB" id="A0A244CR71"/>
<dbReference type="OrthoDB" id="6293517at2"/>
<comment type="caution">
    <text evidence="2">The sequence shown here is derived from an EMBL/GenBank/DDBJ whole genome shotgun (WGS) entry which is preliminary data.</text>
</comment>
<organism evidence="2 3">
    <name type="scientific">Pseudoalteromonas ulvae</name>
    <dbReference type="NCBI Taxonomy" id="107327"/>
    <lineage>
        <taxon>Bacteria</taxon>
        <taxon>Pseudomonadati</taxon>
        <taxon>Pseudomonadota</taxon>
        <taxon>Gammaproteobacteria</taxon>
        <taxon>Alteromonadales</taxon>
        <taxon>Pseudoalteromonadaceae</taxon>
        <taxon>Pseudoalteromonas</taxon>
    </lineage>
</organism>
<protein>
    <recommendedName>
        <fullName evidence="4">Lipoprotein</fullName>
    </recommendedName>
</protein>
<dbReference type="Proteomes" id="UP000194841">
    <property type="component" value="Unassembled WGS sequence"/>
</dbReference>
<reference evidence="2 3" key="1">
    <citation type="submission" date="2017-02" db="EMBL/GenBank/DDBJ databases">
        <title>Pseudoalteromonas ulvae TC14 Genome.</title>
        <authorList>
            <person name="Molmeret M."/>
        </authorList>
    </citation>
    <scope>NUCLEOTIDE SEQUENCE [LARGE SCALE GENOMIC DNA]</scope>
    <source>
        <strain evidence="2">TC14</strain>
    </source>
</reference>
<keyword evidence="1" id="KW-0732">Signal</keyword>
<accession>A0A244CR71</accession>